<proteinExistence type="predicted"/>
<protein>
    <submittedName>
        <fullName evidence="2">Uncharacterized protein</fullName>
    </submittedName>
</protein>
<reference evidence="2" key="1">
    <citation type="submission" date="2022-11" db="UniProtKB">
        <authorList>
            <consortium name="WormBaseParasite"/>
        </authorList>
    </citation>
    <scope>IDENTIFICATION</scope>
</reference>
<dbReference type="AlphaFoldDB" id="A0A915INE2"/>
<dbReference type="Proteomes" id="UP000887565">
    <property type="component" value="Unplaced"/>
</dbReference>
<accession>A0A915INE2</accession>
<dbReference type="WBParaSite" id="nRc.2.0.1.t15713-RA">
    <property type="protein sequence ID" value="nRc.2.0.1.t15713-RA"/>
    <property type="gene ID" value="nRc.2.0.1.g15713"/>
</dbReference>
<organism evidence="1 2">
    <name type="scientific">Romanomermis culicivorax</name>
    <name type="common">Nematode worm</name>
    <dbReference type="NCBI Taxonomy" id="13658"/>
    <lineage>
        <taxon>Eukaryota</taxon>
        <taxon>Metazoa</taxon>
        <taxon>Ecdysozoa</taxon>
        <taxon>Nematoda</taxon>
        <taxon>Enoplea</taxon>
        <taxon>Dorylaimia</taxon>
        <taxon>Mermithida</taxon>
        <taxon>Mermithoidea</taxon>
        <taxon>Mermithidae</taxon>
        <taxon>Romanomermis</taxon>
    </lineage>
</organism>
<keyword evidence="1" id="KW-1185">Reference proteome</keyword>
<sequence length="92" mass="9861">MDNFYNHNDDTFSKPLIRISNLLPCLIPLTIVTKLSSNKTMLAASLLISLPQTPIATPKWAALRAGASLTPSPGAPPSWTVQPLECDADACN</sequence>
<evidence type="ECO:0000313" key="2">
    <source>
        <dbReference type="WBParaSite" id="nRc.2.0.1.t15713-RA"/>
    </source>
</evidence>
<name>A0A915INE2_ROMCU</name>
<evidence type="ECO:0000313" key="1">
    <source>
        <dbReference type="Proteomes" id="UP000887565"/>
    </source>
</evidence>